<proteinExistence type="predicted"/>
<evidence type="ECO:0000313" key="2">
    <source>
        <dbReference type="Proteomes" id="UP001314170"/>
    </source>
</evidence>
<accession>A0AAV1QTK2</accession>
<reference evidence="1 2" key="1">
    <citation type="submission" date="2024-01" db="EMBL/GenBank/DDBJ databases">
        <authorList>
            <person name="Waweru B."/>
        </authorList>
    </citation>
    <scope>NUCLEOTIDE SEQUENCE [LARGE SCALE GENOMIC DNA]</scope>
</reference>
<name>A0AAV1QTK2_9ROSI</name>
<sequence>MANKLWGRDGTITVVNDQGLFLSRFPDERTMKWVLEGEKNEPTLVYHGDIQSNHHFITSCNEEGDWIEKNEPTLVYHGDIQSNHHFR</sequence>
<keyword evidence="2" id="KW-1185">Reference proteome</keyword>
<dbReference type="AlphaFoldDB" id="A0AAV1QTK2"/>
<protein>
    <submittedName>
        <fullName evidence="1">Uncharacterized protein</fullName>
    </submittedName>
</protein>
<evidence type="ECO:0000313" key="1">
    <source>
        <dbReference type="EMBL" id="CAK7323857.1"/>
    </source>
</evidence>
<dbReference type="Proteomes" id="UP001314170">
    <property type="component" value="Unassembled WGS sequence"/>
</dbReference>
<comment type="caution">
    <text evidence="1">The sequence shown here is derived from an EMBL/GenBank/DDBJ whole genome shotgun (WGS) entry which is preliminary data.</text>
</comment>
<organism evidence="1 2">
    <name type="scientific">Dovyalis caffra</name>
    <dbReference type="NCBI Taxonomy" id="77055"/>
    <lineage>
        <taxon>Eukaryota</taxon>
        <taxon>Viridiplantae</taxon>
        <taxon>Streptophyta</taxon>
        <taxon>Embryophyta</taxon>
        <taxon>Tracheophyta</taxon>
        <taxon>Spermatophyta</taxon>
        <taxon>Magnoliopsida</taxon>
        <taxon>eudicotyledons</taxon>
        <taxon>Gunneridae</taxon>
        <taxon>Pentapetalae</taxon>
        <taxon>rosids</taxon>
        <taxon>fabids</taxon>
        <taxon>Malpighiales</taxon>
        <taxon>Salicaceae</taxon>
        <taxon>Flacourtieae</taxon>
        <taxon>Dovyalis</taxon>
    </lineage>
</organism>
<gene>
    <name evidence="1" type="ORF">DCAF_LOCUS1487</name>
</gene>
<dbReference type="EMBL" id="CAWUPB010000175">
    <property type="protein sequence ID" value="CAK7323857.1"/>
    <property type="molecule type" value="Genomic_DNA"/>
</dbReference>